<protein>
    <recommendedName>
        <fullName evidence="3">Glucokinase</fullName>
        <ecNumber evidence="2">2.7.1.2</ecNumber>
    </recommendedName>
    <alternativeName>
        <fullName evidence="8">Glucose kinase</fullName>
    </alternativeName>
</protein>
<comment type="caution">
    <text evidence="9">The sequence shown here is derived from an EMBL/GenBank/DDBJ whole genome shotgun (WGS) entry which is preliminary data.</text>
</comment>
<evidence type="ECO:0000256" key="7">
    <source>
        <dbReference type="ARBA" id="ARBA00022840"/>
    </source>
</evidence>
<dbReference type="PROSITE" id="PS01125">
    <property type="entry name" value="ROK"/>
    <property type="match status" value="1"/>
</dbReference>
<gene>
    <name evidence="9" type="ORF">J2S15_002824</name>
</gene>
<comment type="similarity">
    <text evidence="1">Belongs to the ROK (NagC/XylR) family.</text>
</comment>
<evidence type="ECO:0000256" key="2">
    <source>
        <dbReference type="ARBA" id="ARBA00012323"/>
    </source>
</evidence>
<organism evidence="9 10">
    <name type="scientific">Breznakia pachnodae</name>
    <dbReference type="NCBI Taxonomy" id="265178"/>
    <lineage>
        <taxon>Bacteria</taxon>
        <taxon>Bacillati</taxon>
        <taxon>Bacillota</taxon>
        <taxon>Erysipelotrichia</taxon>
        <taxon>Erysipelotrichales</taxon>
        <taxon>Erysipelotrichaceae</taxon>
        <taxon>Breznakia</taxon>
    </lineage>
</organism>
<dbReference type="Proteomes" id="UP001230220">
    <property type="component" value="Unassembled WGS sequence"/>
</dbReference>
<dbReference type="PANTHER" id="PTHR18964">
    <property type="entry name" value="ROK (REPRESSOR, ORF, KINASE) FAMILY"/>
    <property type="match status" value="1"/>
</dbReference>
<dbReference type="EMBL" id="JAUSUR010000005">
    <property type="protein sequence ID" value="MDQ0362071.1"/>
    <property type="molecule type" value="Genomic_DNA"/>
</dbReference>
<dbReference type="RefSeq" id="WP_307409350.1">
    <property type="nucleotide sequence ID" value="NZ_JAUSUR010000005.1"/>
</dbReference>
<evidence type="ECO:0000256" key="6">
    <source>
        <dbReference type="ARBA" id="ARBA00022777"/>
    </source>
</evidence>
<dbReference type="NCBIfam" id="TIGR00744">
    <property type="entry name" value="ROK_glcA_fam"/>
    <property type="match status" value="1"/>
</dbReference>
<dbReference type="InterPro" id="IPR000600">
    <property type="entry name" value="ROK"/>
</dbReference>
<reference evidence="9 10" key="1">
    <citation type="submission" date="2023-07" db="EMBL/GenBank/DDBJ databases">
        <title>Genomic Encyclopedia of Type Strains, Phase IV (KMG-IV): sequencing the most valuable type-strain genomes for metagenomic binning, comparative biology and taxonomic classification.</title>
        <authorList>
            <person name="Goeker M."/>
        </authorList>
    </citation>
    <scope>NUCLEOTIDE SEQUENCE [LARGE SCALE GENOMIC DNA]</scope>
    <source>
        <strain evidence="9 10">DSM 16784</strain>
    </source>
</reference>
<keyword evidence="5" id="KW-0547">Nucleotide-binding</keyword>
<proteinExistence type="inferred from homology"/>
<dbReference type="PANTHER" id="PTHR18964:SF149">
    <property type="entry name" value="BIFUNCTIONAL UDP-N-ACETYLGLUCOSAMINE 2-EPIMERASE_N-ACETYLMANNOSAMINE KINASE"/>
    <property type="match status" value="1"/>
</dbReference>
<evidence type="ECO:0000256" key="8">
    <source>
        <dbReference type="ARBA" id="ARBA00032386"/>
    </source>
</evidence>
<dbReference type="EC" id="2.7.1.2" evidence="2"/>
<evidence type="ECO:0000313" key="9">
    <source>
        <dbReference type="EMBL" id="MDQ0362071.1"/>
    </source>
</evidence>
<dbReference type="GO" id="GO:0004340">
    <property type="term" value="F:glucokinase activity"/>
    <property type="evidence" value="ECO:0007669"/>
    <property type="project" value="UniProtKB-EC"/>
</dbReference>
<sequence length="327" mass="34762">MKRNRVIGVDLGGTTTKFGLYNDQAKLLHQWAIPTDTTSNGSHILKNMCDSIKQTLKENELTVDSLLGVGIGAPGVVDNENGTVCNAFNLGWSDKQDVKTTFNEQGLTIPLYLTNDANCAAYGEGNISNDESVVFITLGTGVGGGVIIDNKILQGNVNSAGEIGHMRSYLNYGFTCTCGNDNCLESVASATGIVNVAKKESEDFNESSQLNKMIKENKDITAKTVFDLAKQDDKLANKVVDLITYDIGVSCGNIANLLNPKSIIIGGGVSHAGTMLLDKIVSVFNTVAFPLVKTSTKIKLATLGNDAGITGAAYMVIKGETKHDETI</sequence>
<dbReference type="InterPro" id="IPR049874">
    <property type="entry name" value="ROK_cs"/>
</dbReference>
<keyword evidence="6" id="KW-0418">Kinase</keyword>
<accession>A0ABU0E589</accession>
<keyword evidence="10" id="KW-1185">Reference proteome</keyword>
<keyword evidence="4 9" id="KW-0808">Transferase</keyword>
<dbReference type="InterPro" id="IPR004654">
    <property type="entry name" value="ROK_glcA"/>
</dbReference>
<evidence type="ECO:0000256" key="1">
    <source>
        <dbReference type="ARBA" id="ARBA00006479"/>
    </source>
</evidence>
<dbReference type="SUPFAM" id="SSF53067">
    <property type="entry name" value="Actin-like ATPase domain"/>
    <property type="match status" value="1"/>
</dbReference>
<dbReference type="Pfam" id="PF00480">
    <property type="entry name" value="ROK"/>
    <property type="match status" value="1"/>
</dbReference>
<keyword evidence="7" id="KW-0067">ATP-binding</keyword>
<evidence type="ECO:0000256" key="5">
    <source>
        <dbReference type="ARBA" id="ARBA00022741"/>
    </source>
</evidence>
<evidence type="ECO:0000256" key="4">
    <source>
        <dbReference type="ARBA" id="ARBA00022679"/>
    </source>
</evidence>
<evidence type="ECO:0000256" key="3">
    <source>
        <dbReference type="ARBA" id="ARBA00014701"/>
    </source>
</evidence>
<name>A0ABU0E589_9FIRM</name>
<evidence type="ECO:0000313" key="10">
    <source>
        <dbReference type="Proteomes" id="UP001230220"/>
    </source>
</evidence>
<dbReference type="Gene3D" id="3.30.420.40">
    <property type="match status" value="2"/>
</dbReference>
<dbReference type="InterPro" id="IPR043129">
    <property type="entry name" value="ATPase_NBD"/>
</dbReference>